<organism evidence="5 6">
    <name type="scientific">Alteriqipengyuania abyssalis</name>
    <dbReference type="NCBI Taxonomy" id="2860200"/>
    <lineage>
        <taxon>Bacteria</taxon>
        <taxon>Pseudomonadati</taxon>
        <taxon>Pseudomonadota</taxon>
        <taxon>Alphaproteobacteria</taxon>
        <taxon>Sphingomonadales</taxon>
        <taxon>Erythrobacteraceae</taxon>
        <taxon>Alteriqipengyuania</taxon>
    </lineage>
</organism>
<comment type="caution">
    <text evidence="5">The sequence shown here is derived from an EMBL/GenBank/DDBJ whole genome shotgun (WGS) entry which is preliminary data.</text>
</comment>
<evidence type="ECO:0000256" key="1">
    <source>
        <dbReference type="ARBA" id="ARBA00023015"/>
    </source>
</evidence>
<gene>
    <name evidence="5" type="ORF">KYN89_13450</name>
</gene>
<dbReference type="Gene3D" id="3.40.50.2300">
    <property type="match status" value="1"/>
</dbReference>
<dbReference type="EMBL" id="JAHWXP010000004">
    <property type="protein sequence ID" value="MBY8338050.1"/>
    <property type="molecule type" value="Genomic_DNA"/>
</dbReference>
<dbReference type="PROSITE" id="PS00622">
    <property type="entry name" value="HTH_LUXR_1"/>
    <property type="match status" value="1"/>
</dbReference>
<dbReference type="PROSITE" id="PS50043">
    <property type="entry name" value="HTH_LUXR_2"/>
    <property type="match status" value="1"/>
</dbReference>
<dbReference type="PRINTS" id="PR00038">
    <property type="entry name" value="HTHLUXR"/>
</dbReference>
<dbReference type="CDD" id="cd06170">
    <property type="entry name" value="LuxR_C_like"/>
    <property type="match status" value="1"/>
</dbReference>
<evidence type="ECO:0000313" key="6">
    <source>
        <dbReference type="Proteomes" id="UP000759298"/>
    </source>
</evidence>
<dbReference type="Proteomes" id="UP000759298">
    <property type="component" value="Unassembled WGS sequence"/>
</dbReference>
<keyword evidence="3" id="KW-0804">Transcription</keyword>
<dbReference type="SUPFAM" id="SSF46894">
    <property type="entry name" value="C-terminal effector domain of the bipartite response regulators"/>
    <property type="match status" value="1"/>
</dbReference>
<dbReference type="InterPro" id="IPR036388">
    <property type="entry name" value="WH-like_DNA-bd_sf"/>
</dbReference>
<evidence type="ECO:0000256" key="3">
    <source>
        <dbReference type="ARBA" id="ARBA00023163"/>
    </source>
</evidence>
<dbReference type="SMART" id="SM00421">
    <property type="entry name" value="HTH_LUXR"/>
    <property type="match status" value="1"/>
</dbReference>
<keyword evidence="1" id="KW-0805">Transcription regulation</keyword>
<feature type="domain" description="HTH luxR-type" evidence="4">
    <location>
        <begin position="127"/>
        <end position="192"/>
    </location>
</feature>
<keyword evidence="6" id="KW-1185">Reference proteome</keyword>
<dbReference type="InterPro" id="IPR000792">
    <property type="entry name" value="Tscrpt_reg_LuxR_C"/>
</dbReference>
<evidence type="ECO:0000256" key="2">
    <source>
        <dbReference type="ARBA" id="ARBA00023125"/>
    </source>
</evidence>
<dbReference type="SUPFAM" id="SSF52172">
    <property type="entry name" value="CheY-like"/>
    <property type="match status" value="1"/>
</dbReference>
<protein>
    <submittedName>
        <fullName evidence="5">LuxR C-terminal-related transcriptional regulator</fullName>
    </submittedName>
</protein>
<sequence>MAVIDADEQVRDQVARQVEAAGIIAQSYDTLDQFVTRRAGGEQVVLVGDDTPTALGVCEHLRSQGFWLAVIAYASRPSLRRVVAVLRGGGYDYFSLPLDTAALLRSIDQLGDGNAPYVAARQRAAAARTRLAHLSPREREVLARMAGGHSNKVIGIELGISPRTVEIHRANMLSKLGACSSTEALRMYFEEHLLNGAAARPEG</sequence>
<proteinExistence type="predicted"/>
<name>A0ABS7PIK5_9SPHN</name>
<accession>A0ABS7PIK5</accession>
<dbReference type="Gene3D" id="1.10.10.10">
    <property type="entry name" value="Winged helix-like DNA-binding domain superfamily/Winged helix DNA-binding domain"/>
    <property type="match status" value="1"/>
</dbReference>
<keyword evidence="2" id="KW-0238">DNA-binding</keyword>
<dbReference type="PANTHER" id="PTHR44688">
    <property type="entry name" value="DNA-BINDING TRANSCRIPTIONAL ACTIVATOR DEVR_DOSR"/>
    <property type="match status" value="1"/>
</dbReference>
<evidence type="ECO:0000313" key="5">
    <source>
        <dbReference type="EMBL" id="MBY8338050.1"/>
    </source>
</evidence>
<evidence type="ECO:0000259" key="4">
    <source>
        <dbReference type="PROSITE" id="PS50043"/>
    </source>
</evidence>
<dbReference type="PANTHER" id="PTHR44688:SF16">
    <property type="entry name" value="DNA-BINDING TRANSCRIPTIONAL ACTIVATOR DEVR_DOSR"/>
    <property type="match status" value="1"/>
</dbReference>
<dbReference type="InterPro" id="IPR016032">
    <property type="entry name" value="Sig_transdc_resp-reg_C-effctor"/>
</dbReference>
<reference evidence="5 6" key="1">
    <citation type="submission" date="2021-07" db="EMBL/GenBank/DDBJ databases">
        <title>Alteriqipengyuania abyssalis NZ-12B nov, sp.nov isolated from deep sea sponge in pacific ocean.</title>
        <authorList>
            <person name="Tareen S."/>
            <person name="Wink J."/>
        </authorList>
    </citation>
    <scope>NUCLEOTIDE SEQUENCE [LARGE SCALE GENOMIC DNA]</scope>
    <source>
        <strain evidence="5 6">NZ-12B</strain>
    </source>
</reference>
<dbReference type="InterPro" id="IPR011006">
    <property type="entry name" value="CheY-like_superfamily"/>
</dbReference>
<dbReference type="Pfam" id="PF00196">
    <property type="entry name" value="GerE"/>
    <property type="match status" value="1"/>
</dbReference>